<name>A0A0H4IYC5_9PROT</name>
<gene>
    <name evidence="11" type="ORF">VI33_01800</name>
</gene>
<keyword evidence="6 9" id="KW-0472">Membrane</keyword>
<evidence type="ECO:0000259" key="10">
    <source>
        <dbReference type="Pfam" id="PF07715"/>
    </source>
</evidence>
<dbReference type="PANTHER" id="PTHR30069:SF49">
    <property type="entry name" value="OUTER MEMBRANE PROTEIN C"/>
    <property type="match status" value="1"/>
</dbReference>
<keyword evidence="5 9" id="KW-0812">Transmembrane</keyword>
<keyword evidence="12" id="KW-1185">Reference proteome</keyword>
<dbReference type="AlphaFoldDB" id="A0A0H4IYC5"/>
<dbReference type="OrthoDB" id="5332150at2"/>
<dbReference type="Gene3D" id="2.40.170.20">
    <property type="entry name" value="TonB-dependent receptor, beta-barrel domain"/>
    <property type="match status" value="1"/>
</dbReference>
<dbReference type="InterPro" id="IPR012910">
    <property type="entry name" value="Plug_dom"/>
</dbReference>
<dbReference type="PANTHER" id="PTHR30069">
    <property type="entry name" value="TONB-DEPENDENT OUTER MEMBRANE RECEPTOR"/>
    <property type="match status" value="1"/>
</dbReference>
<comment type="subcellular location">
    <subcellularLocation>
        <location evidence="1 9">Cell outer membrane</location>
        <topology evidence="1 9">Multi-pass membrane protein</topology>
    </subcellularLocation>
</comment>
<dbReference type="GO" id="GO:0009279">
    <property type="term" value="C:cell outer membrane"/>
    <property type="evidence" value="ECO:0007669"/>
    <property type="project" value="UniProtKB-SubCell"/>
</dbReference>
<evidence type="ECO:0000313" key="11">
    <source>
        <dbReference type="EMBL" id="AKO65514.1"/>
    </source>
</evidence>
<evidence type="ECO:0000256" key="5">
    <source>
        <dbReference type="ARBA" id="ARBA00022692"/>
    </source>
</evidence>
<evidence type="ECO:0000256" key="8">
    <source>
        <dbReference type="ARBA" id="ARBA00023237"/>
    </source>
</evidence>
<accession>A0A0H4IYC5</accession>
<evidence type="ECO:0000256" key="2">
    <source>
        <dbReference type="ARBA" id="ARBA00009810"/>
    </source>
</evidence>
<dbReference type="GO" id="GO:0015344">
    <property type="term" value="F:siderophore uptake transmembrane transporter activity"/>
    <property type="evidence" value="ECO:0007669"/>
    <property type="project" value="TreeGrafter"/>
</dbReference>
<evidence type="ECO:0000256" key="1">
    <source>
        <dbReference type="ARBA" id="ARBA00004571"/>
    </source>
</evidence>
<protein>
    <recommendedName>
        <fullName evidence="10">TonB-dependent receptor plug domain-containing protein</fullName>
    </recommendedName>
</protein>
<evidence type="ECO:0000256" key="9">
    <source>
        <dbReference type="PROSITE-ProRule" id="PRU01360"/>
    </source>
</evidence>
<dbReference type="PROSITE" id="PS52016">
    <property type="entry name" value="TONB_DEPENDENT_REC_3"/>
    <property type="match status" value="1"/>
</dbReference>
<reference evidence="11 12" key="1">
    <citation type="submission" date="2015-03" db="EMBL/GenBank/DDBJ databases">
        <title>Comparative analysis of the OM43 clade including a novel species from Red Sea uncovers genomic and metabolic diversity among marine methylotrophs.</title>
        <authorList>
            <person name="Jimenez-Infante F."/>
            <person name="Ngugi D.K."/>
            <person name="Vinu M."/>
            <person name="Alam I."/>
            <person name="Kamau A."/>
            <person name="Blom J."/>
            <person name="Bajic V.B."/>
            <person name="Stingl U."/>
        </authorList>
    </citation>
    <scope>NUCLEOTIDE SEQUENCE [LARGE SCALE GENOMIC DNA]</scope>
    <source>
        <strain evidence="11 12">MBRSH7</strain>
    </source>
</reference>
<comment type="similarity">
    <text evidence="2 9">Belongs to the TonB-dependent receptor family.</text>
</comment>
<sequence length="725" mass="81597">MKFISFLFLISSLFFSVAIMADEGLSLREIYVITDVVTPGEITSGESIGSSRLNQQFKQDTSSLLEYFTGIDNAANGSVSSIPYMQGLNDDRIRISVDGVDLNSACTSHTDTDLSFIDINDVDFIKVFAGITPVSMGGDSIAGSIKIKTKKPTFSQDDQLIYSTNIKSFYKSNNDEQGVHFKSSVASGNAYFKYSGSYSQSNNYSSANNFKEANYGGTSDKGGIRDDEIASSGYRMENHQLSYGYQLDNHLLEIKFDYQSIPYQGFMNQRMDVVGQHTHKIQLNDTISFAWGKLELQAYHHQVETKMNFGKNKNFNYSGTPGMSMTHHGFTTGFNAVSDIYLNDKSTLRSGLETQFYEIDDSWDPTGGMMSPNVMKNINDGKRDRYSIFTELDHQWSKEWFTQSGIRLTQVEMDTNDVQGYNNMGYAADANSFNALNHKKDDTHLDLSLSAAYSPNLNQTHEFGYSMKNRSPTLQERYLWSNNAMAASMANWFGDGNGYVGDVNLDKETAHTFAYAAVFHDADKQLWNVHFKPYLTYIDDYIDAVSYTSRADGFRTLTLGNQNARLWGFDVKTSQYLGNIAKLGDFYFDSKLSHVKGVNTDSNDDLYHVMPTNLKLIFSQKINHWNNGIYIQLVDSKKNVNDIRQEMKTSGYALVDLKSTYQKENLQLNLGIYNLFDRDYDHPLGGVYMGQGKTMNTTGMGLTYANAVNVPGIGRSIFTSIEYSF</sequence>
<evidence type="ECO:0000256" key="4">
    <source>
        <dbReference type="ARBA" id="ARBA00022452"/>
    </source>
</evidence>
<dbReference type="EMBL" id="CP011002">
    <property type="protein sequence ID" value="AKO65514.1"/>
    <property type="molecule type" value="Genomic_DNA"/>
</dbReference>
<evidence type="ECO:0000256" key="3">
    <source>
        <dbReference type="ARBA" id="ARBA00022448"/>
    </source>
</evidence>
<dbReference type="Pfam" id="PF07715">
    <property type="entry name" value="Plug"/>
    <property type="match status" value="1"/>
</dbReference>
<dbReference type="SUPFAM" id="SSF56935">
    <property type="entry name" value="Porins"/>
    <property type="match status" value="1"/>
</dbReference>
<evidence type="ECO:0000313" key="12">
    <source>
        <dbReference type="Proteomes" id="UP000066549"/>
    </source>
</evidence>
<dbReference type="GO" id="GO:0044718">
    <property type="term" value="P:siderophore transmembrane transport"/>
    <property type="evidence" value="ECO:0007669"/>
    <property type="project" value="TreeGrafter"/>
</dbReference>
<keyword evidence="4 9" id="KW-1134">Transmembrane beta strand</keyword>
<organism evidence="11 12">
    <name type="scientific">Methylophilales bacterium MBRS-H7</name>
    <dbReference type="NCBI Taxonomy" id="1623450"/>
    <lineage>
        <taxon>Bacteria</taxon>
        <taxon>Pseudomonadati</taxon>
        <taxon>Pseudomonadota</taxon>
        <taxon>Betaproteobacteria</taxon>
        <taxon>Nitrosomonadales</taxon>
        <taxon>OM43 clade</taxon>
    </lineage>
</organism>
<keyword evidence="7" id="KW-0675">Receptor</keyword>
<feature type="domain" description="TonB-dependent receptor plug" evidence="10">
    <location>
        <begin position="46"/>
        <end position="143"/>
    </location>
</feature>
<dbReference type="InterPro" id="IPR039426">
    <property type="entry name" value="TonB-dep_rcpt-like"/>
</dbReference>
<evidence type="ECO:0000256" key="6">
    <source>
        <dbReference type="ARBA" id="ARBA00023136"/>
    </source>
</evidence>
<keyword evidence="8 9" id="KW-0998">Cell outer membrane</keyword>
<dbReference type="InterPro" id="IPR037066">
    <property type="entry name" value="Plug_dom_sf"/>
</dbReference>
<dbReference type="Gene3D" id="2.170.130.10">
    <property type="entry name" value="TonB-dependent receptor, plug domain"/>
    <property type="match status" value="1"/>
</dbReference>
<evidence type="ECO:0000256" key="7">
    <source>
        <dbReference type="ARBA" id="ARBA00023170"/>
    </source>
</evidence>
<dbReference type="Proteomes" id="UP000066549">
    <property type="component" value="Chromosome"/>
</dbReference>
<proteinExistence type="inferred from homology"/>
<keyword evidence="3 9" id="KW-0813">Transport</keyword>
<dbReference type="InterPro" id="IPR036942">
    <property type="entry name" value="Beta-barrel_TonB_sf"/>
</dbReference>